<protein>
    <submittedName>
        <fullName evidence="2">Uncharacterized protein</fullName>
    </submittedName>
</protein>
<comment type="caution">
    <text evidence="2">The sequence shown here is derived from an EMBL/GenBank/DDBJ whole genome shotgun (WGS) entry which is preliminary data.</text>
</comment>
<evidence type="ECO:0000256" key="1">
    <source>
        <dbReference type="SAM" id="MobiDB-lite"/>
    </source>
</evidence>
<evidence type="ECO:0000313" key="3">
    <source>
        <dbReference type="Proteomes" id="UP000191691"/>
    </source>
</evidence>
<reference evidence="3" key="1">
    <citation type="journal article" date="2017" name="Nat. Microbiol.">
        <title>Global analysis of biosynthetic gene clusters reveals vast potential of secondary metabolite production in Penicillium species.</title>
        <authorList>
            <person name="Nielsen J.C."/>
            <person name="Grijseels S."/>
            <person name="Prigent S."/>
            <person name="Ji B."/>
            <person name="Dainat J."/>
            <person name="Nielsen K.F."/>
            <person name="Frisvad J.C."/>
            <person name="Workman M."/>
            <person name="Nielsen J."/>
        </authorList>
    </citation>
    <scope>NUCLEOTIDE SEQUENCE [LARGE SCALE GENOMIC DNA]</scope>
    <source>
        <strain evidence="3">IBT 13039</strain>
    </source>
</reference>
<sequence>MTTDSYPDERDFQPHVLEPGDQDSQYAPTPGYYGRTPASSCGLSPSPDYHSEHDLEDLCQHEPERPRLLQLSEWHDGMLSDELPANCIQYTIEWKVTMNKKVLSRDTEEDVVLTPSAYWPKTLKGKLERLLEGKIPRKGRVRSDDTSIAVSVNDRSQRDLMKRFDHLEIDWTAVEKQLLKWGELFRRGKKLRLSITFKYVEDDSLHKIISGRVEKRGRSSVTKRMLNERDAQLDAEENVSGQESIWRGVYNLMRCPSSSCHLGPHCWQDPHGKKHYKLRSHQLKRLIAFVEKGGALLSHEDVPNNFREELYMEERHRLESQQSQKNKTVGTPGSCQPININFNGMQSSPQQDTSNPTTASAMVLPPNDQVMEDLNLTGLRDEAVKDYGAWHESNVGDENLKAQFRQACNVALANGLDLRLIHEDQDPSFFIDKGIVVGIARQFVRDIGQWVKCVRNVSLDDQATQAAS</sequence>
<proteinExistence type="predicted"/>
<name>A0A1V6VQW8_PENNA</name>
<gene>
    <name evidence="2" type="ORF">PENNAL_c0478G02956</name>
</gene>
<dbReference type="AlphaFoldDB" id="A0A1V6VQW8"/>
<accession>A0A1V6VQW8</accession>
<keyword evidence="3" id="KW-1185">Reference proteome</keyword>
<feature type="region of interest" description="Disordered" evidence="1">
    <location>
        <begin position="1"/>
        <end position="55"/>
    </location>
</feature>
<dbReference type="Proteomes" id="UP000191691">
    <property type="component" value="Unassembled WGS sequence"/>
</dbReference>
<dbReference type="STRING" id="60175.A0A1V6VQW8"/>
<dbReference type="OMA" id="INEWATV"/>
<dbReference type="EMBL" id="MOOB01000478">
    <property type="protein sequence ID" value="OQE53065.1"/>
    <property type="molecule type" value="Genomic_DNA"/>
</dbReference>
<organism evidence="2 3">
    <name type="scientific">Penicillium nalgiovense</name>
    <dbReference type="NCBI Taxonomy" id="60175"/>
    <lineage>
        <taxon>Eukaryota</taxon>
        <taxon>Fungi</taxon>
        <taxon>Dikarya</taxon>
        <taxon>Ascomycota</taxon>
        <taxon>Pezizomycotina</taxon>
        <taxon>Eurotiomycetes</taxon>
        <taxon>Eurotiomycetidae</taxon>
        <taxon>Eurotiales</taxon>
        <taxon>Aspergillaceae</taxon>
        <taxon>Penicillium</taxon>
    </lineage>
</organism>
<evidence type="ECO:0000313" key="2">
    <source>
        <dbReference type="EMBL" id="OQE53065.1"/>
    </source>
</evidence>